<evidence type="ECO:0008006" key="3">
    <source>
        <dbReference type="Google" id="ProtNLM"/>
    </source>
</evidence>
<sequence>MKVYNKLIRDKIPAIIEASGKRANVEVMSDKEYEKALDAKLSEELNEYNEDKDINELADLLEVIYAIVEHKGLSIEEFEKIRLNKKEERGGFKEKLILYNVENNK</sequence>
<dbReference type="RefSeq" id="WP_069328178.1">
    <property type="nucleotide sequence ID" value="NZ_MDER01000046.1"/>
</dbReference>
<dbReference type="STRING" id="1886670.PTI45_02767"/>
<dbReference type="Proteomes" id="UP000094578">
    <property type="component" value="Unassembled WGS sequence"/>
</dbReference>
<organism evidence="1 2">
    <name type="scientific">Paenibacillus nuruki</name>
    <dbReference type="NCBI Taxonomy" id="1886670"/>
    <lineage>
        <taxon>Bacteria</taxon>
        <taxon>Bacillati</taxon>
        <taxon>Bacillota</taxon>
        <taxon>Bacilli</taxon>
        <taxon>Bacillales</taxon>
        <taxon>Paenibacillaceae</taxon>
        <taxon>Paenibacillus</taxon>
    </lineage>
</organism>
<dbReference type="AlphaFoldDB" id="A0A1E3L228"/>
<dbReference type="PATRIC" id="fig|1886670.3.peg.2813"/>
<dbReference type="InterPro" id="IPR038735">
    <property type="entry name" value="MSMEG_1276-like_NTP-PPase_dom"/>
</dbReference>
<evidence type="ECO:0000313" key="1">
    <source>
        <dbReference type="EMBL" id="ODP27744.1"/>
    </source>
</evidence>
<reference evidence="1 2" key="1">
    <citation type="submission" date="2016-08" db="EMBL/GenBank/DDBJ databases">
        <title>Genome sequencing of Paenibacillus sp. TI45-13ar, isolated from Korean traditional nuruk.</title>
        <authorList>
            <person name="Kim S.-J."/>
        </authorList>
    </citation>
    <scope>NUCLEOTIDE SEQUENCE [LARGE SCALE GENOMIC DNA]</scope>
    <source>
        <strain evidence="1 2">TI45-13ar</strain>
    </source>
</reference>
<proteinExistence type="predicted"/>
<evidence type="ECO:0000313" key="2">
    <source>
        <dbReference type="Proteomes" id="UP000094578"/>
    </source>
</evidence>
<protein>
    <recommendedName>
        <fullName evidence="3">Phosphoribosyl-ATP pyrophosphohydrolase</fullName>
    </recommendedName>
</protein>
<comment type="caution">
    <text evidence="1">The sequence shown here is derived from an EMBL/GenBank/DDBJ whole genome shotgun (WGS) entry which is preliminary data.</text>
</comment>
<name>A0A1E3L228_9BACL</name>
<gene>
    <name evidence="1" type="ORF">PTI45_02767</name>
</gene>
<keyword evidence="2" id="KW-1185">Reference proteome</keyword>
<dbReference type="CDD" id="cd11532">
    <property type="entry name" value="NTP-PPase_COG4997"/>
    <property type="match status" value="1"/>
</dbReference>
<accession>A0A1E3L228</accession>
<dbReference type="EMBL" id="MDER01000046">
    <property type="protein sequence ID" value="ODP27744.1"/>
    <property type="molecule type" value="Genomic_DNA"/>
</dbReference>